<comment type="caution">
    <text evidence="1">The sequence shown here is derived from an EMBL/GenBank/DDBJ whole genome shotgun (WGS) entry which is preliminary data.</text>
</comment>
<evidence type="ECO:0000313" key="1">
    <source>
        <dbReference type="EMBL" id="KAH3666846.1"/>
    </source>
</evidence>
<evidence type="ECO:0000313" key="2">
    <source>
        <dbReference type="Proteomes" id="UP000769157"/>
    </source>
</evidence>
<dbReference type="EMBL" id="JAEUBE010000199">
    <property type="protein sequence ID" value="KAH3666846.1"/>
    <property type="molecule type" value="Genomic_DNA"/>
</dbReference>
<reference evidence="1" key="2">
    <citation type="submission" date="2021-01" db="EMBL/GenBank/DDBJ databases">
        <authorList>
            <person name="Schikora-Tamarit M.A."/>
        </authorList>
    </citation>
    <scope>NUCLEOTIDE SEQUENCE</scope>
    <source>
        <strain evidence="1">CBS6075</strain>
    </source>
</reference>
<dbReference type="GeneID" id="70235262"/>
<dbReference type="AlphaFoldDB" id="A0A9P8T6D0"/>
<dbReference type="Proteomes" id="UP000769157">
    <property type="component" value="Unassembled WGS sequence"/>
</dbReference>
<proteinExistence type="predicted"/>
<sequence length="132" mass="14474">MMSIFFGFLVNFCDRNLVNHGLNARSTHDLVMVVIPASLRDEKKLLSDEVCALVVDSLLFLDMSLFGLDSGNNSAPRKKMNVWKNVPIFSTVTEVTGKIPPTNGPAVSPPYKNAVRMAKFLGRSASSTKSIK</sequence>
<name>A0A9P8T6D0_9ASCO</name>
<accession>A0A9P8T6D0</accession>
<protein>
    <submittedName>
        <fullName evidence="1">Uncharacterized protein</fullName>
    </submittedName>
</protein>
<dbReference type="RefSeq" id="XP_046061802.1">
    <property type="nucleotide sequence ID" value="XM_046204258.1"/>
</dbReference>
<gene>
    <name evidence="1" type="ORF">OGAPHI_003295</name>
</gene>
<keyword evidence="2" id="KW-1185">Reference proteome</keyword>
<reference evidence="1" key="1">
    <citation type="journal article" date="2021" name="Open Biol.">
        <title>Shared evolutionary footprints suggest mitochondrial oxidative damage underlies multiple complex I losses in fungi.</title>
        <authorList>
            <person name="Schikora-Tamarit M.A."/>
            <person name="Marcet-Houben M."/>
            <person name="Nosek J."/>
            <person name="Gabaldon T."/>
        </authorList>
    </citation>
    <scope>NUCLEOTIDE SEQUENCE</scope>
    <source>
        <strain evidence="1">CBS6075</strain>
    </source>
</reference>
<organism evidence="1 2">
    <name type="scientific">Ogataea philodendri</name>
    <dbReference type="NCBI Taxonomy" id="1378263"/>
    <lineage>
        <taxon>Eukaryota</taxon>
        <taxon>Fungi</taxon>
        <taxon>Dikarya</taxon>
        <taxon>Ascomycota</taxon>
        <taxon>Saccharomycotina</taxon>
        <taxon>Pichiomycetes</taxon>
        <taxon>Pichiales</taxon>
        <taxon>Pichiaceae</taxon>
        <taxon>Ogataea</taxon>
    </lineage>
</organism>